<gene>
    <name evidence="1" type="ORF">M9H77_21412</name>
</gene>
<protein>
    <submittedName>
        <fullName evidence="1">Uncharacterized protein</fullName>
    </submittedName>
</protein>
<proteinExistence type="predicted"/>
<evidence type="ECO:0000313" key="1">
    <source>
        <dbReference type="EMBL" id="KAI5662089.1"/>
    </source>
</evidence>
<organism evidence="1 2">
    <name type="scientific">Catharanthus roseus</name>
    <name type="common">Madagascar periwinkle</name>
    <name type="synonym">Vinca rosea</name>
    <dbReference type="NCBI Taxonomy" id="4058"/>
    <lineage>
        <taxon>Eukaryota</taxon>
        <taxon>Viridiplantae</taxon>
        <taxon>Streptophyta</taxon>
        <taxon>Embryophyta</taxon>
        <taxon>Tracheophyta</taxon>
        <taxon>Spermatophyta</taxon>
        <taxon>Magnoliopsida</taxon>
        <taxon>eudicotyledons</taxon>
        <taxon>Gunneridae</taxon>
        <taxon>Pentapetalae</taxon>
        <taxon>asterids</taxon>
        <taxon>lamiids</taxon>
        <taxon>Gentianales</taxon>
        <taxon>Apocynaceae</taxon>
        <taxon>Rauvolfioideae</taxon>
        <taxon>Vinceae</taxon>
        <taxon>Catharanthinae</taxon>
        <taxon>Catharanthus</taxon>
    </lineage>
</organism>
<sequence>MEDPLVIRLEGSQSIQGCEFRNTDLMHEDVTMVAQGLLGCSTDLDLGRLVRVHKPAILILVETKLRSSEAQNFMRQTTLNHIVAAEVRGTFKWVLSVVYASLKSHLQDFIWEYLKEARRFIDCLWLLIGDWNQVLQNGGNQVCQKSCIPSDSGSLNFPWLAYSDRRWLNHVIGDHEIEVAIFQMSEHKATGLNGRSLHTIAWHKVYQPREKDGLGLPLLDDVNKLYLMSTEEDSPKFGLSASRKFGSKIVYDFLPRDGSEEADWRRFKSF</sequence>
<keyword evidence="2" id="KW-1185">Reference proteome</keyword>
<accession>A0ACC0ANC9</accession>
<dbReference type="Proteomes" id="UP001060085">
    <property type="component" value="Linkage Group LG05"/>
</dbReference>
<reference evidence="2" key="1">
    <citation type="journal article" date="2023" name="Nat. Plants">
        <title>Single-cell RNA sequencing provides a high-resolution roadmap for understanding the multicellular compartmentation of specialized metabolism.</title>
        <authorList>
            <person name="Sun S."/>
            <person name="Shen X."/>
            <person name="Li Y."/>
            <person name="Li Y."/>
            <person name="Wang S."/>
            <person name="Li R."/>
            <person name="Zhang H."/>
            <person name="Shen G."/>
            <person name="Guo B."/>
            <person name="Wei J."/>
            <person name="Xu J."/>
            <person name="St-Pierre B."/>
            <person name="Chen S."/>
            <person name="Sun C."/>
        </authorList>
    </citation>
    <scope>NUCLEOTIDE SEQUENCE [LARGE SCALE GENOMIC DNA]</scope>
</reference>
<name>A0ACC0ANC9_CATRO</name>
<dbReference type="EMBL" id="CM044705">
    <property type="protein sequence ID" value="KAI5662089.1"/>
    <property type="molecule type" value="Genomic_DNA"/>
</dbReference>
<comment type="caution">
    <text evidence="1">The sequence shown here is derived from an EMBL/GenBank/DDBJ whole genome shotgun (WGS) entry which is preliminary data.</text>
</comment>
<evidence type="ECO:0000313" key="2">
    <source>
        <dbReference type="Proteomes" id="UP001060085"/>
    </source>
</evidence>